<reference evidence="1 2" key="1">
    <citation type="submission" date="2015-06" db="EMBL/GenBank/DDBJ databases">
        <authorList>
            <person name="Hoefler B.C."/>
            <person name="Straight P.D."/>
        </authorList>
    </citation>
    <scope>NUCLEOTIDE SEQUENCE [LARGE SCALE GENOMIC DNA]</scope>
    <source>
        <strain evidence="1 2">Riq4</strain>
    </source>
</reference>
<gene>
    <name evidence="1" type="ORF">ACS77_15805</name>
</gene>
<comment type="caution">
    <text evidence="1">The sequence shown here is derived from an EMBL/GenBank/DDBJ whole genome shotgun (WGS) entry which is preliminary data.</text>
</comment>
<evidence type="ECO:0000313" key="2">
    <source>
        <dbReference type="Proteomes" id="UP000036955"/>
    </source>
</evidence>
<dbReference type="PATRIC" id="fig|317.197.peg.2524"/>
<name>A0A0L1MDQ1_PSESX</name>
<dbReference type="AlphaFoldDB" id="A0A0L1MDQ1"/>
<dbReference type="OrthoDB" id="6555425at2"/>
<proteinExistence type="predicted"/>
<organism evidence="1 2">
    <name type="scientific">Pseudomonas syringae</name>
    <dbReference type="NCBI Taxonomy" id="317"/>
    <lineage>
        <taxon>Bacteria</taxon>
        <taxon>Pseudomonadati</taxon>
        <taxon>Pseudomonadota</taxon>
        <taxon>Gammaproteobacteria</taxon>
        <taxon>Pseudomonadales</taxon>
        <taxon>Pseudomonadaceae</taxon>
        <taxon>Pseudomonas</taxon>
    </lineage>
</organism>
<protein>
    <submittedName>
        <fullName evidence="1">Lipopolysaccharide biosynthesis protein</fullName>
    </submittedName>
</protein>
<dbReference type="EMBL" id="LFQK01000026">
    <property type="protein sequence ID" value="KNH26476.1"/>
    <property type="molecule type" value="Genomic_DNA"/>
</dbReference>
<evidence type="ECO:0000313" key="1">
    <source>
        <dbReference type="EMBL" id="KNH26476.1"/>
    </source>
</evidence>
<accession>A0A0L1MDQ1</accession>
<sequence>MSARINIRDFDECRNIHKGAVFIVASGGSAKDFHPEQFADVPMITMNGAISKFIGTGVKPFFYACTDKNFPEQQPELFSQALLLSERVALWEDQVQNLSVAPKGEVFLLSKAPKLSWGELIGVDKDLIRNRNFLKRRNRRIGFSKNLKRGFFDARTVAYAALQIAYHAGFNKVVMVGVDLNQAVSRFYEEKNTVVSPCGLDQHFHTRILPSFKIVARKVISDQFHVYNLSSSSRIPADIIPQIHLDDLDAHVYDLDCSKKTACKSLD</sequence>
<dbReference type="Proteomes" id="UP000036955">
    <property type="component" value="Unassembled WGS sequence"/>
</dbReference>